<evidence type="ECO:0000313" key="1">
    <source>
        <dbReference type="EMBL" id="BAP62567.1"/>
    </source>
</evidence>
<gene>
    <name evidence="1" type="ORF">MMOS7_04810</name>
</gene>
<proteinExistence type="predicted"/>
<dbReference type="GeneID" id="10981905"/>
<protein>
    <submittedName>
        <fullName evidence="1">Uncharacterized protein</fullName>
    </submittedName>
</protein>
<accession>A0A2Z5PS76</accession>
<dbReference type="KEGG" id="mmao:MMOS7_04810"/>
<dbReference type="EMBL" id="AP011528">
    <property type="protein sequence ID" value="BAP62567.1"/>
    <property type="molecule type" value="Genomic_DNA"/>
</dbReference>
<organism evidence="1 2">
    <name type="scientific">Methanococcus maripaludis OS7</name>
    <dbReference type="NCBI Taxonomy" id="637915"/>
    <lineage>
        <taxon>Archaea</taxon>
        <taxon>Methanobacteriati</taxon>
        <taxon>Methanobacteriota</taxon>
        <taxon>Methanomada group</taxon>
        <taxon>Methanococci</taxon>
        <taxon>Methanococcales</taxon>
        <taxon>Methanococcaceae</taxon>
        <taxon>Methanococcus</taxon>
    </lineage>
</organism>
<name>A0A2Z5PS76_METMI</name>
<evidence type="ECO:0000313" key="2">
    <source>
        <dbReference type="Proteomes" id="UP000263689"/>
    </source>
</evidence>
<dbReference type="Proteomes" id="UP000263689">
    <property type="component" value="Chromosome"/>
</dbReference>
<reference evidence="1 2" key="1">
    <citation type="submission" date="2009-06" db="EMBL/GenBank/DDBJ databases">
        <title>Molecular Evidence for Microbiologically Influenced Corrosion from genome of Methanogen.</title>
        <authorList>
            <person name="Ito N."/>
            <person name="Tsurumaru H."/>
            <person name="Shimizu A."/>
            <person name="Harada T."/>
            <person name="Hosoyama A."/>
            <person name="Horikawa H."/>
            <person name="Wakai S."/>
            <person name="Sasaki K."/>
            <person name="Nishijima K."/>
            <person name="Ataku H."/>
            <person name="Yamazaki J."/>
            <person name="Mise M."/>
            <person name="Yamazaki S."/>
            <person name="Tanikawa S."/>
            <person name="Harayama S."/>
            <person name="Fujita N."/>
        </authorList>
    </citation>
    <scope>NUCLEOTIDE SEQUENCE [LARGE SCALE GENOMIC DNA]</scope>
    <source>
        <strain evidence="2">OS7 ( NBRC 103642)</strain>
    </source>
</reference>
<sequence>MRKGLVEIKEGNLIEENGVKMLIVKVFRNGDFLAMMENTNRKKDRLSICDPKAPKVLGKMDSDSFKLLQQVMDVV</sequence>
<dbReference type="RefSeq" id="WP_013998868.1">
    <property type="nucleotide sequence ID" value="NZ_AP011528.1"/>
</dbReference>
<dbReference type="AlphaFoldDB" id="A0A2Z5PS76"/>